<proteinExistence type="predicted"/>
<keyword evidence="6" id="KW-1185">Reference proteome</keyword>
<dbReference type="PANTHER" id="PTHR20859:SF85">
    <property type="entry name" value="INTERFERON ALPHA_BETA RECEPTOR 1 ISOFORM X1"/>
    <property type="match status" value="1"/>
</dbReference>
<keyword evidence="2" id="KW-1133">Transmembrane helix</keyword>
<dbReference type="InterPro" id="IPR036116">
    <property type="entry name" value="FN3_sf"/>
</dbReference>
<evidence type="ECO:0000259" key="4">
    <source>
        <dbReference type="PROSITE" id="PS50853"/>
    </source>
</evidence>
<reference evidence="5" key="2">
    <citation type="submission" date="2025-08" db="UniProtKB">
        <authorList>
            <consortium name="Ensembl"/>
        </authorList>
    </citation>
    <scope>IDENTIFICATION</scope>
</reference>
<organism evidence="5 6">
    <name type="scientific">Pygocentrus nattereri</name>
    <name type="common">Red-bellied piranha</name>
    <dbReference type="NCBI Taxonomy" id="42514"/>
    <lineage>
        <taxon>Eukaryota</taxon>
        <taxon>Metazoa</taxon>
        <taxon>Chordata</taxon>
        <taxon>Craniata</taxon>
        <taxon>Vertebrata</taxon>
        <taxon>Euteleostomi</taxon>
        <taxon>Actinopterygii</taxon>
        <taxon>Neopterygii</taxon>
        <taxon>Teleostei</taxon>
        <taxon>Ostariophysi</taxon>
        <taxon>Characiformes</taxon>
        <taxon>Characoidei</taxon>
        <taxon>Pygocentrus</taxon>
    </lineage>
</organism>
<reference evidence="5 6" key="1">
    <citation type="submission" date="2020-10" db="EMBL/GenBank/DDBJ databases">
        <title>Pygocentrus nattereri (red-bellied piranha) genome, fPygNat1, primary haplotype.</title>
        <authorList>
            <person name="Myers G."/>
            <person name="Meyer A."/>
            <person name="Karagic N."/>
            <person name="Pippel M."/>
            <person name="Winkler S."/>
            <person name="Tracey A."/>
            <person name="Wood J."/>
            <person name="Formenti G."/>
            <person name="Howe K."/>
            <person name="Fedrigo O."/>
            <person name="Jarvis E.D."/>
        </authorList>
    </citation>
    <scope>NUCLEOTIDE SEQUENCE [LARGE SCALE GENOMIC DNA]</scope>
</reference>
<keyword evidence="3" id="KW-0732">Signal</keyword>
<dbReference type="Proteomes" id="UP001501920">
    <property type="component" value="Chromosome 6"/>
</dbReference>
<dbReference type="InterPro" id="IPR050650">
    <property type="entry name" value="Type-II_Cytokine-TF_Rcpt"/>
</dbReference>
<accession>A0A3B4C5W0</accession>
<dbReference type="InterPro" id="IPR003961">
    <property type="entry name" value="FN3_dom"/>
</dbReference>
<dbReference type="GeneTree" id="ENSGT00940000158406"/>
<dbReference type="AlphaFoldDB" id="A0A3B4C5W0"/>
<protein>
    <recommendedName>
        <fullName evidence="4">Fibronectin type-III domain-containing protein</fullName>
    </recommendedName>
</protein>
<keyword evidence="2" id="KW-0812">Transmembrane</keyword>
<reference evidence="5" key="3">
    <citation type="submission" date="2025-09" db="UniProtKB">
        <authorList>
            <consortium name="Ensembl"/>
        </authorList>
    </citation>
    <scope>IDENTIFICATION</scope>
</reference>
<dbReference type="Gene3D" id="2.60.40.10">
    <property type="entry name" value="Immunoglobulins"/>
    <property type="match status" value="2"/>
</dbReference>
<feature type="chain" id="PRO_5017325755" description="Fibronectin type-III domain-containing protein" evidence="3">
    <location>
        <begin position="22"/>
        <end position="386"/>
    </location>
</feature>
<evidence type="ECO:0000313" key="5">
    <source>
        <dbReference type="Ensembl" id="ENSPNAP00000006475.1"/>
    </source>
</evidence>
<name>A0A3B4C5W0_PYGNA</name>
<feature type="domain" description="Fibronectin type-III" evidence="4">
    <location>
        <begin position="128"/>
        <end position="228"/>
    </location>
</feature>
<evidence type="ECO:0000256" key="1">
    <source>
        <dbReference type="SAM" id="MobiDB-lite"/>
    </source>
</evidence>
<dbReference type="PANTHER" id="PTHR20859">
    <property type="entry name" value="INTERFERON/INTERLEUKIN RECEPTOR"/>
    <property type="match status" value="1"/>
</dbReference>
<feature type="region of interest" description="Disordered" evidence="1">
    <location>
        <begin position="326"/>
        <end position="362"/>
    </location>
</feature>
<gene>
    <name evidence="5" type="primary">IL10RB</name>
</gene>
<evidence type="ECO:0000256" key="3">
    <source>
        <dbReference type="SAM" id="SignalP"/>
    </source>
</evidence>
<feature type="transmembrane region" description="Helical" evidence="2">
    <location>
        <begin position="234"/>
        <end position="257"/>
    </location>
</feature>
<dbReference type="GO" id="GO:0005886">
    <property type="term" value="C:plasma membrane"/>
    <property type="evidence" value="ECO:0007669"/>
    <property type="project" value="TreeGrafter"/>
</dbReference>
<dbReference type="SUPFAM" id="SSF49265">
    <property type="entry name" value="Fibronectin type III"/>
    <property type="match status" value="2"/>
</dbReference>
<dbReference type="Pfam" id="PF01108">
    <property type="entry name" value="Tissue_fac"/>
    <property type="match status" value="1"/>
</dbReference>
<dbReference type="GO" id="GO:0004904">
    <property type="term" value="F:interferon receptor activity"/>
    <property type="evidence" value="ECO:0007669"/>
    <property type="project" value="TreeGrafter"/>
</dbReference>
<keyword evidence="2" id="KW-0472">Membrane</keyword>
<feature type="signal peptide" evidence="3">
    <location>
        <begin position="1"/>
        <end position="21"/>
    </location>
</feature>
<dbReference type="Ensembl" id="ENSPNAT00000003486.2">
    <property type="protein sequence ID" value="ENSPNAP00000006475.1"/>
    <property type="gene ID" value="ENSPNAG00000012492.2"/>
</dbReference>
<dbReference type="OMA" id="YHILYWE"/>
<evidence type="ECO:0000256" key="2">
    <source>
        <dbReference type="SAM" id="Phobius"/>
    </source>
</evidence>
<dbReference type="InterPro" id="IPR013783">
    <property type="entry name" value="Ig-like_fold"/>
</dbReference>
<dbReference type="PROSITE" id="PS50853">
    <property type="entry name" value="FN3"/>
    <property type="match status" value="1"/>
</dbReference>
<dbReference type="OrthoDB" id="9944680at2759"/>
<dbReference type="STRING" id="42514.ENSPNAP00000006475"/>
<sequence>MKTHTRVSLLLQFGISAVVFAELPTPRNITVHTLNTNYILKWHWDQGPDNKSVTFTAQYLARFKIKALGKYNWTTVCEATSEHHCDFTAEDLYYFGIWILRVRAQNDLLVSSWIQIQFCPDREAAIGPPSAVVVSPVKGLLQVAISDPLTNKNASMKMLLQHMYYYIQYWKDPLESQKPTSLTTTNNLVILPDLESRTWYCVRVQSRYDFYDKISVFSPTYCEQTDRQMSYWQIFLYFLLSLALSFLFVLGLFFCFLKSFKVIKNTFYPSIPLPTHIQEYLCDSPGSDMPHLLTTDSEVEFCCDQLDVLTSDALVNNVIMEIHAPPQDSEQDSRNYSRHNSGDSGVYSAEESGQSSQTFRGEEVKLEKMGLISFQKEGRVESDVHV</sequence>
<dbReference type="Pfam" id="PF09294">
    <property type="entry name" value="Interfer-bind"/>
    <property type="match status" value="1"/>
</dbReference>
<dbReference type="InterPro" id="IPR015373">
    <property type="entry name" value="Interferon/interleukin_rcp_dom"/>
</dbReference>
<evidence type="ECO:0000313" key="6">
    <source>
        <dbReference type="Proteomes" id="UP001501920"/>
    </source>
</evidence>